<dbReference type="EMBL" id="KZ613960">
    <property type="protein sequence ID" value="PMD32168.1"/>
    <property type="molecule type" value="Genomic_DNA"/>
</dbReference>
<evidence type="ECO:0000256" key="1">
    <source>
        <dbReference type="SAM" id="Phobius"/>
    </source>
</evidence>
<keyword evidence="1" id="KW-0812">Transmembrane</keyword>
<name>A0A2J6R0X4_HYAVF</name>
<proteinExistence type="predicted"/>
<keyword evidence="1" id="KW-1133">Transmembrane helix</keyword>
<dbReference type="Proteomes" id="UP000235786">
    <property type="component" value="Unassembled WGS sequence"/>
</dbReference>
<evidence type="ECO:0008006" key="4">
    <source>
        <dbReference type="Google" id="ProtNLM"/>
    </source>
</evidence>
<dbReference type="OrthoDB" id="5215637at2759"/>
<keyword evidence="1" id="KW-0472">Membrane</keyword>
<accession>A0A2J6R0X4</accession>
<organism evidence="2 3">
    <name type="scientific">Hyaloscypha variabilis (strain UAMH 11265 / GT02V1 / F)</name>
    <name type="common">Meliniomyces variabilis</name>
    <dbReference type="NCBI Taxonomy" id="1149755"/>
    <lineage>
        <taxon>Eukaryota</taxon>
        <taxon>Fungi</taxon>
        <taxon>Dikarya</taxon>
        <taxon>Ascomycota</taxon>
        <taxon>Pezizomycotina</taxon>
        <taxon>Leotiomycetes</taxon>
        <taxon>Helotiales</taxon>
        <taxon>Hyaloscyphaceae</taxon>
        <taxon>Hyaloscypha</taxon>
        <taxon>Hyaloscypha variabilis</taxon>
    </lineage>
</organism>
<feature type="transmembrane region" description="Helical" evidence="1">
    <location>
        <begin position="162"/>
        <end position="182"/>
    </location>
</feature>
<protein>
    <recommendedName>
        <fullName evidence="4">Mid2 domain-containing protein</fullName>
    </recommendedName>
</protein>
<reference evidence="2 3" key="1">
    <citation type="submission" date="2016-04" db="EMBL/GenBank/DDBJ databases">
        <title>A degradative enzymes factory behind the ericoid mycorrhizal symbiosis.</title>
        <authorList>
            <consortium name="DOE Joint Genome Institute"/>
            <person name="Martino E."/>
            <person name="Morin E."/>
            <person name="Grelet G."/>
            <person name="Kuo A."/>
            <person name="Kohler A."/>
            <person name="Daghino S."/>
            <person name="Barry K."/>
            <person name="Choi C."/>
            <person name="Cichocki N."/>
            <person name="Clum A."/>
            <person name="Copeland A."/>
            <person name="Hainaut M."/>
            <person name="Haridas S."/>
            <person name="Labutti K."/>
            <person name="Lindquist E."/>
            <person name="Lipzen A."/>
            <person name="Khouja H.-R."/>
            <person name="Murat C."/>
            <person name="Ohm R."/>
            <person name="Olson A."/>
            <person name="Spatafora J."/>
            <person name="Veneault-Fourrey C."/>
            <person name="Henrissat B."/>
            <person name="Grigoriev I."/>
            <person name="Martin F."/>
            <person name="Perotto S."/>
        </authorList>
    </citation>
    <scope>NUCLEOTIDE SEQUENCE [LARGE SCALE GENOMIC DNA]</scope>
    <source>
        <strain evidence="2 3">F</strain>
    </source>
</reference>
<gene>
    <name evidence="2" type="ORF">L207DRAFT_591035</name>
</gene>
<dbReference type="AlphaFoldDB" id="A0A2J6R0X4"/>
<evidence type="ECO:0000313" key="2">
    <source>
        <dbReference type="EMBL" id="PMD32168.1"/>
    </source>
</evidence>
<keyword evidence="3" id="KW-1185">Reference proteome</keyword>
<sequence length="204" mass="20713">MTCYYPSGAIADGLMPCNTTAGAVSSCCRVGDVCLTNGFCFSAGQNSLIRRGCTDRTFNSTLCPQGCLTGEGSNVDVVMTPCGDYTYFCCGQDNASRACCTLGNGTVLVAAGTAILPTATVTNTNAIAGTASITSCLSTSTSSASASNNSCETTNSTVPIEAGLGAALGIAIITAAGFAILWRQNAKRVRDLSRPPRPGGLMDQ</sequence>
<dbReference type="STRING" id="1149755.A0A2J6R0X4"/>
<evidence type="ECO:0000313" key="3">
    <source>
        <dbReference type="Proteomes" id="UP000235786"/>
    </source>
</evidence>